<gene>
    <name evidence="2" type="ORF">GAO09_21035</name>
</gene>
<comment type="similarity">
    <text evidence="1">Belongs to the membrane fusion protein (MFP) (TC 8.A.1) family.</text>
</comment>
<accession>A0A6A8AB57</accession>
<keyword evidence="3" id="KW-1185">Reference proteome</keyword>
<dbReference type="GO" id="GO:0015562">
    <property type="term" value="F:efflux transmembrane transporter activity"/>
    <property type="evidence" value="ECO:0007669"/>
    <property type="project" value="TreeGrafter"/>
</dbReference>
<evidence type="ECO:0000256" key="1">
    <source>
        <dbReference type="ARBA" id="ARBA00009477"/>
    </source>
</evidence>
<dbReference type="Gene3D" id="1.10.287.470">
    <property type="entry name" value="Helix hairpin bin"/>
    <property type="match status" value="1"/>
</dbReference>
<sequence>MTDRTYFSNIGSRQQFCGAIFAVCLFGSFSAIGSALAQAGNETLRGIVKPVNEAMIASDLTFPIRSLPFREGQSFAKGDTLVEFECGDLAAQVKSAEAMFRAEQITLENNQRLAKSRAVGNFEVDLSRAKADQAAAELEGFRSKMSRCVIRAPYDGRIAVMRAHAHEIPEPNQPMMQIVSQSDLEIEILLPSDWLRWLKPRSRFSIRIDETGKSLGAEIVRIAAVVDPVSQTVKVTGRFWNGAEGVLPGMSGATTFEDVPASE</sequence>
<protein>
    <submittedName>
        <fullName evidence="2">Efflux RND transporter periplasmic adaptor subunit</fullName>
    </submittedName>
</protein>
<dbReference type="NCBIfam" id="TIGR01730">
    <property type="entry name" value="RND_mfp"/>
    <property type="match status" value="1"/>
</dbReference>
<dbReference type="PANTHER" id="PTHR30469">
    <property type="entry name" value="MULTIDRUG RESISTANCE PROTEIN MDTA"/>
    <property type="match status" value="1"/>
</dbReference>
<dbReference type="RefSeq" id="WP_153357078.1">
    <property type="nucleotide sequence ID" value="NZ_JAYKOO010000002.1"/>
</dbReference>
<evidence type="ECO:0000313" key="3">
    <source>
        <dbReference type="Proteomes" id="UP000435138"/>
    </source>
</evidence>
<comment type="caution">
    <text evidence="2">The sequence shown here is derived from an EMBL/GenBank/DDBJ whole genome shotgun (WGS) entry which is preliminary data.</text>
</comment>
<name>A0A6A8AB57_9HYPH</name>
<evidence type="ECO:0000313" key="2">
    <source>
        <dbReference type="EMBL" id="MQY48523.1"/>
    </source>
</evidence>
<dbReference type="Gene3D" id="2.40.50.100">
    <property type="match status" value="1"/>
</dbReference>
<reference evidence="2 3" key="1">
    <citation type="submission" date="2019-11" db="EMBL/GenBank/DDBJ databases">
        <title>Genome analysis of Rhizobacterium cereale a novel genus and species isolated from maize roots in North Spain.</title>
        <authorList>
            <person name="Menendez E."/>
            <person name="Flores-Felix J.D."/>
            <person name="Ramirez-Bahena M.-H."/>
            <person name="Igual J.M."/>
            <person name="Garcia-Fraile P."/>
            <person name="Peix A."/>
            <person name="Velazquez E."/>
        </authorList>
    </citation>
    <scope>NUCLEOTIDE SEQUENCE [LARGE SCALE GENOMIC DNA]</scope>
    <source>
        <strain evidence="2 3">RZME27</strain>
    </source>
</reference>
<proteinExistence type="inferred from homology"/>
<dbReference type="Gene3D" id="2.40.30.170">
    <property type="match status" value="1"/>
</dbReference>
<dbReference type="AlphaFoldDB" id="A0A6A8AB57"/>
<dbReference type="EMBL" id="WIXI01000048">
    <property type="protein sequence ID" value="MQY48523.1"/>
    <property type="molecule type" value="Genomic_DNA"/>
</dbReference>
<dbReference type="GO" id="GO:1990281">
    <property type="term" value="C:efflux pump complex"/>
    <property type="evidence" value="ECO:0007669"/>
    <property type="project" value="TreeGrafter"/>
</dbReference>
<organism evidence="2 3">
    <name type="scientific">Endobacterium cereale</name>
    <dbReference type="NCBI Taxonomy" id="2663029"/>
    <lineage>
        <taxon>Bacteria</taxon>
        <taxon>Pseudomonadati</taxon>
        <taxon>Pseudomonadota</taxon>
        <taxon>Alphaproteobacteria</taxon>
        <taxon>Hyphomicrobiales</taxon>
        <taxon>Rhizobiaceae</taxon>
        <taxon>Endobacterium</taxon>
    </lineage>
</organism>
<dbReference type="InterPro" id="IPR006143">
    <property type="entry name" value="RND_pump_MFP"/>
</dbReference>
<dbReference type="SUPFAM" id="SSF111369">
    <property type="entry name" value="HlyD-like secretion proteins"/>
    <property type="match status" value="1"/>
</dbReference>
<dbReference type="Proteomes" id="UP000435138">
    <property type="component" value="Unassembled WGS sequence"/>
</dbReference>